<evidence type="ECO:0000256" key="1">
    <source>
        <dbReference type="ARBA" id="ARBA00023015"/>
    </source>
</evidence>
<dbReference type="PANTHER" id="PTHR30146">
    <property type="entry name" value="LACI-RELATED TRANSCRIPTIONAL REPRESSOR"/>
    <property type="match status" value="1"/>
</dbReference>
<dbReference type="Proteomes" id="UP000292118">
    <property type="component" value="Chromosome"/>
</dbReference>
<dbReference type="Pfam" id="PF00356">
    <property type="entry name" value="LacI"/>
    <property type="match status" value="1"/>
</dbReference>
<sequence>MVTVHDVARTAGVSIATVSRALSNPSMVATATRERVESAAAALGYVPNLQAAALRAGRTGAIGLLVPDLANPYFAAIAQGVAETAREQGLGVFVVDSQEDPEAEPGLLRRLARQTDGVILASPRAVEADRAVAGTTPVVVVNQTGPRAVAADFASGVHQAVAHLVALGHRQIAYVGGPAASWGDAQRRTALAAEVRDRGADGLEVLLLGVFAPTVDGGESAVDAVAASSATAVVTYNDVVAVGLVRALRARGVRVPDDLSVVSFDDTYLAGLVTPALTSVRTDLRALGRFAARQLVEPTDAAEPLTLHPMHLEVRDSTATPRA</sequence>
<dbReference type="OrthoDB" id="3258243at2"/>
<keyword evidence="6" id="KW-1185">Reference proteome</keyword>
<dbReference type="Gene3D" id="1.10.260.40">
    <property type="entry name" value="lambda repressor-like DNA-binding domains"/>
    <property type="match status" value="1"/>
</dbReference>
<dbReference type="Pfam" id="PF13377">
    <property type="entry name" value="Peripla_BP_3"/>
    <property type="match status" value="1"/>
</dbReference>
<name>A0A4P6F1H8_9MICO</name>
<dbReference type="EMBL" id="CP035493">
    <property type="protein sequence ID" value="QAY68975.1"/>
    <property type="molecule type" value="Genomic_DNA"/>
</dbReference>
<dbReference type="GO" id="GO:0000976">
    <property type="term" value="F:transcription cis-regulatory region binding"/>
    <property type="evidence" value="ECO:0007669"/>
    <property type="project" value="TreeGrafter"/>
</dbReference>
<dbReference type="InterPro" id="IPR010982">
    <property type="entry name" value="Lambda_DNA-bd_dom_sf"/>
</dbReference>
<evidence type="ECO:0000313" key="5">
    <source>
        <dbReference type="EMBL" id="QAY68975.1"/>
    </source>
</evidence>
<evidence type="ECO:0000256" key="3">
    <source>
        <dbReference type="ARBA" id="ARBA00023163"/>
    </source>
</evidence>
<evidence type="ECO:0000313" key="6">
    <source>
        <dbReference type="Proteomes" id="UP000292118"/>
    </source>
</evidence>
<dbReference type="SUPFAM" id="SSF53822">
    <property type="entry name" value="Periplasmic binding protein-like I"/>
    <property type="match status" value="1"/>
</dbReference>
<keyword evidence="2" id="KW-0238">DNA-binding</keyword>
<dbReference type="RefSeq" id="WP_129186376.1">
    <property type="nucleotide sequence ID" value="NZ_CP035493.1"/>
</dbReference>
<dbReference type="CDD" id="cd06267">
    <property type="entry name" value="PBP1_LacI_sugar_binding-like"/>
    <property type="match status" value="1"/>
</dbReference>
<gene>
    <name evidence="5" type="ORF">ET471_02060</name>
</gene>
<dbReference type="InterPro" id="IPR000843">
    <property type="entry name" value="HTH_LacI"/>
</dbReference>
<keyword evidence="1" id="KW-0805">Transcription regulation</keyword>
<dbReference type="PROSITE" id="PS00356">
    <property type="entry name" value="HTH_LACI_1"/>
    <property type="match status" value="1"/>
</dbReference>
<dbReference type="SUPFAM" id="SSF47413">
    <property type="entry name" value="lambda repressor-like DNA-binding domains"/>
    <property type="match status" value="1"/>
</dbReference>
<dbReference type="AlphaFoldDB" id="A0A4P6F1H8"/>
<proteinExistence type="predicted"/>
<dbReference type="PANTHER" id="PTHR30146:SF138">
    <property type="entry name" value="TRANSCRIPTIONAL REGULATORY PROTEIN"/>
    <property type="match status" value="1"/>
</dbReference>
<dbReference type="InterPro" id="IPR046335">
    <property type="entry name" value="LacI/GalR-like_sensor"/>
</dbReference>
<dbReference type="Gene3D" id="3.40.50.2300">
    <property type="match status" value="2"/>
</dbReference>
<reference evidence="5 6" key="1">
    <citation type="submission" date="2019-01" db="EMBL/GenBank/DDBJ databases">
        <title>Genome sequencing of strain FW10M-9.</title>
        <authorList>
            <person name="Heo J."/>
            <person name="Kim S.-J."/>
            <person name="Kim J.-S."/>
            <person name="Hong S.-B."/>
            <person name="Kwon S.-W."/>
        </authorList>
    </citation>
    <scope>NUCLEOTIDE SEQUENCE [LARGE SCALE GENOMIC DNA]</scope>
    <source>
        <strain evidence="5 6">FW10M-9</strain>
    </source>
</reference>
<dbReference type="CDD" id="cd01392">
    <property type="entry name" value="HTH_LacI"/>
    <property type="match status" value="1"/>
</dbReference>
<protein>
    <submittedName>
        <fullName evidence="5">LacI family transcriptional regulator</fullName>
    </submittedName>
</protein>
<organism evidence="5 6">
    <name type="scientific">Xylanimonas protaetiae</name>
    <dbReference type="NCBI Taxonomy" id="2509457"/>
    <lineage>
        <taxon>Bacteria</taxon>
        <taxon>Bacillati</taxon>
        <taxon>Actinomycetota</taxon>
        <taxon>Actinomycetes</taxon>
        <taxon>Micrococcales</taxon>
        <taxon>Promicromonosporaceae</taxon>
        <taxon>Xylanimonas</taxon>
    </lineage>
</organism>
<dbReference type="PRINTS" id="PR00036">
    <property type="entry name" value="HTHLACI"/>
</dbReference>
<dbReference type="KEGG" id="xya:ET471_02060"/>
<evidence type="ECO:0000259" key="4">
    <source>
        <dbReference type="PROSITE" id="PS50932"/>
    </source>
</evidence>
<evidence type="ECO:0000256" key="2">
    <source>
        <dbReference type="ARBA" id="ARBA00023125"/>
    </source>
</evidence>
<dbReference type="SMART" id="SM00354">
    <property type="entry name" value="HTH_LACI"/>
    <property type="match status" value="1"/>
</dbReference>
<accession>A0A4P6F1H8</accession>
<dbReference type="InterPro" id="IPR028082">
    <property type="entry name" value="Peripla_BP_I"/>
</dbReference>
<dbReference type="PROSITE" id="PS50932">
    <property type="entry name" value="HTH_LACI_2"/>
    <property type="match status" value="1"/>
</dbReference>
<feature type="domain" description="HTH lacI-type" evidence="4">
    <location>
        <begin position="2"/>
        <end position="56"/>
    </location>
</feature>
<keyword evidence="3" id="KW-0804">Transcription</keyword>
<dbReference type="GO" id="GO:0003700">
    <property type="term" value="F:DNA-binding transcription factor activity"/>
    <property type="evidence" value="ECO:0007669"/>
    <property type="project" value="TreeGrafter"/>
</dbReference>